<comment type="similarity">
    <text evidence="2">Belongs to the GMC oxidoreductase family.</text>
</comment>
<evidence type="ECO:0000256" key="1">
    <source>
        <dbReference type="ARBA" id="ARBA00001974"/>
    </source>
</evidence>
<evidence type="ECO:0000256" key="4">
    <source>
        <dbReference type="ARBA" id="ARBA00022827"/>
    </source>
</evidence>
<sequence>MASTLKCLTSIFVAQHALAAQDAFDCIVVGAGISGAVIANRLSENPAARVALIEAGDDVRDEDMVRDIHSQEALGSYIDWNYTTVPQPGVNSQTLLEQGGKGWGGTSLINGMNYKSEGFVPPSASQVSAGATYQRPYHGLKGPVHVGYDSGGWQDVGLQESPDFNSGNNNGFAIGPRALDPKTDTRWHSSRAYLEPVENRSNLVIVKGTVERLEWEPRIPDNCRERLVASGVEYWDDSNKLATLYARREIILSAILKELGIPVRVNLPGVGENLSEQPCAAVGFAAAVDSTPAPLITFTSANQTFRDEFKKWESSALSDLSKWAEETVAAVGDDALNATAIEKLLRVQHSLLFQQDATFGESVAVTAPDGGVAGSFYMIQSAFSRGNVHLRSQVDINKPLINPRLYSNEFDISAMIALGNLTRQMWYSETMAPLIVAQVLPDESVLPDTAVPNRHPLGTASMMSRDLGGVVDPELRVYGTANVRVVDGSVIPIQISGHPIATLYAVAERAADIIKAGSH</sequence>
<keyword evidence="3" id="KW-0285">Flavoprotein</keyword>
<feature type="active site" description="Proton acceptor" evidence="6">
    <location>
        <position position="498"/>
    </location>
</feature>
<dbReference type="EMBL" id="JAGPXD010000001">
    <property type="protein sequence ID" value="KAH7374471.1"/>
    <property type="molecule type" value="Genomic_DNA"/>
</dbReference>
<accession>A0A8K0TTW5</accession>
<dbReference type="InterPro" id="IPR012132">
    <property type="entry name" value="GMC_OxRdtase"/>
</dbReference>
<dbReference type="Pfam" id="PF05199">
    <property type="entry name" value="GMC_oxred_C"/>
    <property type="match status" value="1"/>
</dbReference>
<evidence type="ECO:0000256" key="7">
    <source>
        <dbReference type="PIRSR" id="PIRSR000137-2"/>
    </source>
</evidence>
<feature type="binding site" evidence="7">
    <location>
        <position position="210"/>
    </location>
    <ligand>
        <name>FAD</name>
        <dbReference type="ChEBI" id="CHEBI:57692"/>
    </ligand>
</feature>
<keyword evidence="11" id="KW-1185">Reference proteome</keyword>
<feature type="active site" description="Proton donor" evidence="6">
    <location>
        <position position="455"/>
    </location>
</feature>
<dbReference type="Proteomes" id="UP000813385">
    <property type="component" value="Unassembled WGS sequence"/>
</dbReference>
<dbReference type="SUPFAM" id="SSF51905">
    <property type="entry name" value="FAD/NAD(P)-binding domain"/>
    <property type="match status" value="1"/>
</dbReference>
<protein>
    <submittedName>
        <fullName evidence="10">Glucose oxidase</fullName>
    </submittedName>
</protein>
<dbReference type="GO" id="GO:0016614">
    <property type="term" value="F:oxidoreductase activity, acting on CH-OH group of donors"/>
    <property type="evidence" value="ECO:0007669"/>
    <property type="project" value="InterPro"/>
</dbReference>
<evidence type="ECO:0000256" key="2">
    <source>
        <dbReference type="ARBA" id="ARBA00010790"/>
    </source>
</evidence>
<dbReference type="Gene3D" id="3.50.50.60">
    <property type="entry name" value="FAD/NAD(P)-binding domain"/>
    <property type="match status" value="3"/>
</dbReference>
<keyword evidence="5" id="KW-0560">Oxidoreductase</keyword>
<proteinExistence type="inferred from homology"/>
<evidence type="ECO:0000256" key="5">
    <source>
        <dbReference type="ARBA" id="ARBA00023002"/>
    </source>
</evidence>
<comment type="cofactor">
    <cofactor evidence="1 7">
        <name>FAD</name>
        <dbReference type="ChEBI" id="CHEBI:57692"/>
    </cofactor>
</comment>
<dbReference type="SUPFAM" id="SSF54373">
    <property type="entry name" value="FAD-linked reductases, C-terminal domain"/>
    <property type="match status" value="1"/>
</dbReference>
<evidence type="ECO:0000256" key="8">
    <source>
        <dbReference type="SAM" id="SignalP"/>
    </source>
</evidence>
<evidence type="ECO:0000259" key="9">
    <source>
        <dbReference type="Pfam" id="PF05199"/>
    </source>
</evidence>
<dbReference type="AlphaFoldDB" id="A0A8K0TTW5"/>
<dbReference type="Gene3D" id="3.30.560.10">
    <property type="entry name" value="Glucose Oxidase, domain 3"/>
    <property type="match status" value="1"/>
</dbReference>
<dbReference type="Pfam" id="PF13450">
    <property type="entry name" value="NAD_binding_8"/>
    <property type="match status" value="1"/>
</dbReference>
<feature type="binding site" evidence="7">
    <location>
        <position position="488"/>
    </location>
    <ligand>
        <name>FAD</name>
        <dbReference type="ChEBI" id="CHEBI:57692"/>
    </ligand>
</feature>
<feature type="signal peptide" evidence="8">
    <location>
        <begin position="1"/>
        <end position="19"/>
    </location>
</feature>
<name>A0A8K0TTW5_9PEZI</name>
<evidence type="ECO:0000256" key="3">
    <source>
        <dbReference type="ARBA" id="ARBA00022630"/>
    </source>
</evidence>
<dbReference type="PIRSF" id="PIRSF000137">
    <property type="entry name" value="Alcohol_oxidase"/>
    <property type="match status" value="1"/>
</dbReference>
<organism evidence="10 11">
    <name type="scientific">Plectosphaerella cucumerina</name>
    <dbReference type="NCBI Taxonomy" id="40658"/>
    <lineage>
        <taxon>Eukaryota</taxon>
        <taxon>Fungi</taxon>
        <taxon>Dikarya</taxon>
        <taxon>Ascomycota</taxon>
        <taxon>Pezizomycotina</taxon>
        <taxon>Sordariomycetes</taxon>
        <taxon>Hypocreomycetidae</taxon>
        <taxon>Glomerellales</taxon>
        <taxon>Plectosphaerellaceae</taxon>
        <taxon>Plectosphaerella</taxon>
    </lineage>
</organism>
<keyword evidence="8" id="KW-0732">Signal</keyword>
<feature type="chain" id="PRO_5035452024" evidence="8">
    <location>
        <begin position="20"/>
        <end position="519"/>
    </location>
</feature>
<evidence type="ECO:0000313" key="10">
    <source>
        <dbReference type="EMBL" id="KAH7374471.1"/>
    </source>
</evidence>
<dbReference type="PANTHER" id="PTHR11552">
    <property type="entry name" value="GLUCOSE-METHANOL-CHOLINE GMC OXIDOREDUCTASE"/>
    <property type="match status" value="1"/>
</dbReference>
<feature type="binding site" evidence="7">
    <location>
        <position position="106"/>
    </location>
    <ligand>
        <name>FAD</name>
        <dbReference type="ChEBI" id="CHEBI:57692"/>
    </ligand>
</feature>
<comment type="caution">
    <text evidence="10">The sequence shown here is derived from an EMBL/GenBank/DDBJ whole genome shotgun (WGS) entry which is preliminary data.</text>
</comment>
<evidence type="ECO:0000256" key="6">
    <source>
        <dbReference type="PIRSR" id="PIRSR000137-1"/>
    </source>
</evidence>
<feature type="domain" description="Glucose-methanol-choline oxidoreductase C-terminal" evidence="9">
    <location>
        <begin position="383"/>
        <end position="507"/>
    </location>
</feature>
<reference evidence="10" key="1">
    <citation type="journal article" date="2021" name="Nat. Commun.">
        <title>Genetic determinants of endophytism in the Arabidopsis root mycobiome.</title>
        <authorList>
            <person name="Mesny F."/>
            <person name="Miyauchi S."/>
            <person name="Thiergart T."/>
            <person name="Pickel B."/>
            <person name="Atanasova L."/>
            <person name="Karlsson M."/>
            <person name="Huettel B."/>
            <person name="Barry K.W."/>
            <person name="Haridas S."/>
            <person name="Chen C."/>
            <person name="Bauer D."/>
            <person name="Andreopoulos W."/>
            <person name="Pangilinan J."/>
            <person name="LaButti K."/>
            <person name="Riley R."/>
            <person name="Lipzen A."/>
            <person name="Clum A."/>
            <person name="Drula E."/>
            <person name="Henrissat B."/>
            <person name="Kohler A."/>
            <person name="Grigoriev I.V."/>
            <person name="Martin F.M."/>
            <person name="Hacquard S."/>
        </authorList>
    </citation>
    <scope>NUCLEOTIDE SEQUENCE</scope>
    <source>
        <strain evidence="10">MPI-CAGE-AT-0016</strain>
    </source>
</reference>
<dbReference type="InterPro" id="IPR007867">
    <property type="entry name" value="GMC_OxRtase_C"/>
</dbReference>
<gene>
    <name evidence="10" type="ORF">B0T11DRAFT_308510</name>
</gene>
<evidence type="ECO:0000313" key="11">
    <source>
        <dbReference type="Proteomes" id="UP000813385"/>
    </source>
</evidence>
<dbReference type="OrthoDB" id="269227at2759"/>
<keyword evidence="4 7" id="KW-0274">FAD</keyword>
<dbReference type="GO" id="GO:0050660">
    <property type="term" value="F:flavin adenine dinucleotide binding"/>
    <property type="evidence" value="ECO:0007669"/>
    <property type="project" value="InterPro"/>
</dbReference>
<dbReference type="InterPro" id="IPR036188">
    <property type="entry name" value="FAD/NAD-bd_sf"/>
</dbReference>
<dbReference type="PANTHER" id="PTHR11552:SF201">
    <property type="entry name" value="GLUCOSE-METHANOL-CHOLINE OXIDOREDUCTASE N-TERMINAL DOMAIN-CONTAINING PROTEIN"/>
    <property type="match status" value="1"/>
</dbReference>